<feature type="binding site" evidence="7">
    <location>
        <position position="206"/>
    </location>
    <ligand>
        <name>UDP-N-acetyl-alpha-D-muramoyl-L-alanyl-D-glutamate</name>
        <dbReference type="ChEBI" id="CHEBI:83900"/>
    </ligand>
</feature>
<evidence type="ECO:0000256" key="2">
    <source>
        <dbReference type="ARBA" id="ARBA00022618"/>
    </source>
</evidence>
<dbReference type="GO" id="GO:0071555">
    <property type="term" value="P:cell wall organization"/>
    <property type="evidence" value="ECO:0007669"/>
    <property type="project" value="UniProtKB-KW"/>
</dbReference>
<evidence type="ECO:0000313" key="13">
    <source>
        <dbReference type="Proteomes" id="UP000595220"/>
    </source>
</evidence>
<dbReference type="GO" id="GO:0008360">
    <property type="term" value="P:regulation of cell shape"/>
    <property type="evidence" value="ECO:0007669"/>
    <property type="project" value="UniProtKB-KW"/>
</dbReference>
<evidence type="ECO:0000256" key="7">
    <source>
        <dbReference type="HAMAP-Rule" id="MF_00208"/>
    </source>
</evidence>
<evidence type="ECO:0000259" key="9">
    <source>
        <dbReference type="Pfam" id="PF01225"/>
    </source>
</evidence>
<dbReference type="GO" id="GO:0009252">
    <property type="term" value="P:peptidoglycan biosynthetic process"/>
    <property type="evidence" value="ECO:0007669"/>
    <property type="project" value="UniProtKB-UniRule"/>
</dbReference>
<feature type="domain" description="Mur ligase central" evidence="11">
    <location>
        <begin position="135"/>
        <end position="338"/>
    </location>
</feature>
<dbReference type="EC" id="6.3.2.-" evidence="7"/>
<name>A0AAP9Y7Y4_9ACTO</name>
<dbReference type="EMBL" id="CP066065">
    <property type="protein sequence ID" value="QQC44447.1"/>
    <property type="molecule type" value="Genomic_DNA"/>
</dbReference>
<gene>
    <name evidence="7" type="primary">murE</name>
    <name evidence="12" type="ORF">I6H42_03365</name>
</gene>
<dbReference type="Gene3D" id="3.40.1390.10">
    <property type="entry name" value="MurE/MurF, N-terminal domain"/>
    <property type="match status" value="1"/>
</dbReference>
<keyword evidence="6 7" id="KW-0961">Cell wall biogenesis/degradation</keyword>
<dbReference type="InterPro" id="IPR013221">
    <property type="entry name" value="Mur_ligase_cen"/>
</dbReference>
<dbReference type="InterPro" id="IPR036615">
    <property type="entry name" value="Mur_ligase_C_dom_sf"/>
</dbReference>
<dbReference type="SUPFAM" id="SSF53244">
    <property type="entry name" value="MurD-like peptide ligases, peptide-binding domain"/>
    <property type="match status" value="1"/>
</dbReference>
<dbReference type="SUPFAM" id="SSF63418">
    <property type="entry name" value="MurE/MurF N-terminal domain"/>
    <property type="match status" value="1"/>
</dbReference>
<dbReference type="Pfam" id="PF01225">
    <property type="entry name" value="Mur_ligase"/>
    <property type="match status" value="1"/>
</dbReference>
<proteinExistence type="inferred from homology"/>
<dbReference type="GO" id="GO:0005737">
    <property type="term" value="C:cytoplasm"/>
    <property type="evidence" value="ECO:0007669"/>
    <property type="project" value="UniProtKB-SubCell"/>
</dbReference>
<dbReference type="HAMAP" id="MF_00208">
    <property type="entry name" value="MurE"/>
    <property type="match status" value="1"/>
</dbReference>
<keyword evidence="13" id="KW-1185">Reference proteome</keyword>
<evidence type="ECO:0000313" key="12">
    <source>
        <dbReference type="EMBL" id="QQC44447.1"/>
    </source>
</evidence>
<feature type="binding site" evidence="7">
    <location>
        <position position="214"/>
    </location>
    <ligand>
        <name>UDP-N-acetyl-alpha-D-muramoyl-L-alanyl-D-glutamate</name>
        <dbReference type="ChEBI" id="CHEBI:83900"/>
    </ligand>
</feature>
<keyword evidence="7" id="KW-0460">Magnesium</keyword>
<evidence type="ECO:0000259" key="10">
    <source>
        <dbReference type="Pfam" id="PF02875"/>
    </source>
</evidence>
<comment type="cofactor">
    <cofactor evidence="7">
        <name>Mg(2+)</name>
        <dbReference type="ChEBI" id="CHEBI:18420"/>
    </cofactor>
</comment>
<dbReference type="Gene3D" id="3.40.1190.10">
    <property type="entry name" value="Mur-like, catalytic domain"/>
    <property type="match status" value="1"/>
</dbReference>
<dbReference type="InterPro" id="IPR004101">
    <property type="entry name" value="Mur_ligase_C"/>
</dbReference>
<comment type="pathway">
    <text evidence="7 8">Cell wall biogenesis; peptidoglycan biosynthesis.</text>
</comment>
<feature type="modified residue" description="N6-carboxylysine" evidence="7">
    <location>
        <position position="246"/>
    </location>
</feature>
<dbReference type="GO" id="GO:0051301">
    <property type="term" value="P:cell division"/>
    <property type="evidence" value="ECO:0007669"/>
    <property type="project" value="UniProtKB-KW"/>
</dbReference>
<dbReference type="InterPro" id="IPR036565">
    <property type="entry name" value="Mur-like_cat_sf"/>
</dbReference>
<dbReference type="PANTHER" id="PTHR23135">
    <property type="entry name" value="MUR LIGASE FAMILY MEMBER"/>
    <property type="match status" value="1"/>
</dbReference>
<keyword evidence="7" id="KW-0963">Cytoplasm</keyword>
<dbReference type="InterPro" id="IPR000713">
    <property type="entry name" value="Mur_ligase_N"/>
</dbReference>
<feature type="binding site" evidence="7">
    <location>
        <begin position="137"/>
        <end position="143"/>
    </location>
    <ligand>
        <name>ATP</name>
        <dbReference type="ChEBI" id="CHEBI:30616"/>
    </ligand>
</feature>
<keyword evidence="3 7" id="KW-0133">Cell shape</keyword>
<dbReference type="AlphaFoldDB" id="A0AAP9Y7Y4"/>
<comment type="similarity">
    <text evidence="1 7">Belongs to the MurCDEF family. MurE subfamily.</text>
</comment>
<comment type="PTM">
    <text evidence="7">Carboxylation is probably crucial for Mg(2+) binding and, consequently, for the gamma-phosphate positioning of ATP.</text>
</comment>
<reference evidence="12 13" key="1">
    <citation type="submission" date="2020-12" db="EMBL/GenBank/DDBJ databases">
        <title>FDA dAtabase for Regulatory Grade micrObial Sequences (FDA-ARGOS): Supporting development and validation of Infectious Disease Dx tests.</title>
        <authorList>
            <person name="Sproer C."/>
            <person name="Gronow S."/>
            <person name="Severitt S."/>
            <person name="Schroder I."/>
            <person name="Tallon L."/>
            <person name="Sadzewicz L."/>
            <person name="Zhao X."/>
            <person name="Boylan J."/>
            <person name="Ott S."/>
            <person name="Bowen H."/>
            <person name="Vavikolanu K."/>
            <person name="Mehta A."/>
            <person name="Aluvathingal J."/>
            <person name="Nadendla S."/>
            <person name="Lowell S."/>
            <person name="Myers T."/>
            <person name="Yan Y."/>
            <person name="Sichtig H."/>
        </authorList>
    </citation>
    <scope>NUCLEOTIDE SEQUENCE [LARGE SCALE GENOMIC DNA]</scope>
    <source>
        <strain evidence="12 13">FDAARGOS_985</strain>
    </source>
</reference>
<evidence type="ECO:0000256" key="5">
    <source>
        <dbReference type="ARBA" id="ARBA00023306"/>
    </source>
</evidence>
<feature type="binding site" evidence="7">
    <location>
        <begin position="179"/>
        <end position="180"/>
    </location>
    <ligand>
        <name>UDP-N-acetyl-alpha-D-muramoyl-L-alanyl-D-glutamate</name>
        <dbReference type="ChEBI" id="CHEBI:83900"/>
    </ligand>
</feature>
<keyword evidence="5 7" id="KW-0131">Cell cycle</keyword>
<dbReference type="InterPro" id="IPR005761">
    <property type="entry name" value="UDP-N-AcMur-Glu-dNH2Pim_ligase"/>
</dbReference>
<dbReference type="Proteomes" id="UP000595220">
    <property type="component" value="Chromosome"/>
</dbReference>
<protein>
    <recommendedName>
        <fullName evidence="7">UDP-N-acetylmuramyl-tripeptide synthetase</fullName>
        <ecNumber evidence="7">6.3.2.-</ecNumber>
    </recommendedName>
    <alternativeName>
        <fullName evidence="7">UDP-MurNAc-tripeptide synthetase</fullName>
    </alternativeName>
</protein>
<dbReference type="Pfam" id="PF02875">
    <property type="entry name" value="Mur_ligase_C"/>
    <property type="match status" value="1"/>
</dbReference>
<dbReference type="GO" id="GO:0000287">
    <property type="term" value="F:magnesium ion binding"/>
    <property type="evidence" value="ECO:0007669"/>
    <property type="project" value="UniProtKB-UniRule"/>
</dbReference>
<feature type="domain" description="Mur ligase N-terminal catalytic" evidence="9">
    <location>
        <begin position="45"/>
        <end position="108"/>
    </location>
</feature>
<dbReference type="GO" id="GO:0016881">
    <property type="term" value="F:acid-amino acid ligase activity"/>
    <property type="evidence" value="ECO:0007669"/>
    <property type="project" value="UniProtKB-UniRule"/>
</dbReference>
<dbReference type="GO" id="GO:0005524">
    <property type="term" value="F:ATP binding"/>
    <property type="evidence" value="ECO:0007669"/>
    <property type="project" value="UniProtKB-UniRule"/>
</dbReference>
<keyword evidence="7" id="KW-0067">ATP-binding</keyword>
<feature type="domain" description="Mur ligase C-terminal" evidence="10">
    <location>
        <begin position="361"/>
        <end position="494"/>
    </location>
</feature>
<dbReference type="PANTHER" id="PTHR23135:SF4">
    <property type="entry name" value="UDP-N-ACETYLMURAMOYL-L-ALANYL-D-GLUTAMATE--2,6-DIAMINOPIMELATE LIGASE MURE HOMOLOG, CHLOROPLASTIC"/>
    <property type="match status" value="1"/>
</dbReference>
<evidence type="ECO:0000256" key="6">
    <source>
        <dbReference type="ARBA" id="ARBA00023316"/>
    </source>
</evidence>
<dbReference type="InterPro" id="IPR035911">
    <property type="entry name" value="MurE/MurF_N"/>
</dbReference>
<dbReference type="Gene3D" id="3.90.190.20">
    <property type="entry name" value="Mur ligase, C-terminal domain"/>
    <property type="match status" value="1"/>
</dbReference>
<dbReference type="RefSeq" id="WP_074632705.1">
    <property type="nucleotide sequence ID" value="NZ_CP066065.1"/>
</dbReference>
<feature type="binding site" evidence="7">
    <location>
        <position position="52"/>
    </location>
    <ligand>
        <name>UDP-N-acetyl-alpha-D-muramoyl-L-alanyl-D-glutamate</name>
        <dbReference type="ChEBI" id="CHEBI:83900"/>
    </ligand>
</feature>
<organism evidence="12 13">
    <name type="scientific">Schaalia meyeri</name>
    <dbReference type="NCBI Taxonomy" id="52773"/>
    <lineage>
        <taxon>Bacteria</taxon>
        <taxon>Bacillati</taxon>
        <taxon>Actinomycetota</taxon>
        <taxon>Actinomycetes</taxon>
        <taxon>Actinomycetales</taxon>
        <taxon>Actinomycetaceae</taxon>
        <taxon>Schaalia</taxon>
    </lineage>
</organism>
<keyword evidence="2 7" id="KW-0132">Cell division</keyword>
<dbReference type="Pfam" id="PF08245">
    <property type="entry name" value="Mur_ligase_M"/>
    <property type="match status" value="1"/>
</dbReference>
<evidence type="ECO:0000256" key="8">
    <source>
        <dbReference type="RuleBase" id="RU004135"/>
    </source>
</evidence>
<evidence type="ECO:0000259" key="11">
    <source>
        <dbReference type="Pfam" id="PF08245"/>
    </source>
</evidence>
<evidence type="ECO:0000256" key="1">
    <source>
        <dbReference type="ARBA" id="ARBA00005898"/>
    </source>
</evidence>
<evidence type="ECO:0000256" key="4">
    <source>
        <dbReference type="ARBA" id="ARBA00022984"/>
    </source>
</evidence>
<keyword evidence="7 12" id="KW-0436">Ligase</keyword>
<comment type="caution">
    <text evidence="7">Lacks conserved residue(s) required for the propagation of feature annotation.</text>
</comment>
<comment type="function">
    <text evidence="7">Catalyzes the addition of an amino acid to the nucleotide precursor UDP-N-acetylmuramoyl-L-alanyl-D-glutamate (UMAG) in the biosynthesis of bacterial cell-wall peptidoglycan.</text>
</comment>
<evidence type="ECO:0000256" key="3">
    <source>
        <dbReference type="ARBA" id="ARBA00022960"/>
    </source>
</evidence>
<sequence length="526" mass="56256">MTSVTDIRPPVDPVPLFRALEGVAIQGFYDADATAGAIDRTGTTVSGITVSSNDCEPGWIFVAIPGLTQHGVRFAHAAVEAGASLILTDAAGRVQAHDRGLGVPVVQVEDPRGVVPTICNNIYGAPATRVTTMAVTGTNGKTTTSYLMRAAISSRFPDASLCGTVETSVGPISFEAVRTTAEAPVVARFLAATEQYACGAGVIELSAHALSLHRVDTIVFDVAAFTNLQHDHLDYYGDMEAYFAAKALLFTPEHSRRAVVCVDDEWGRRLAAQAPIPVTTVSALTDEEADWQVCDIAPDKSIGRTVFTLVAPDGMGHRVAMPILGEVNVQNTAVAIVSAVSLGIDLPDVIASVEAAPQIPGRMEKVNPTPGAQPLVIVDYAHTPEALEWTLRSTRELTSGNVVIVFGTDGDRDASKREELGAIAAREADILWVTDENPRTEDPQHIRDYLLRGIASVRPDMLDVFEVTTCRRDAVRRAILAALPTDTVVITGKGSEWYQEIQGIHHRYNDVPVAAEVLAGDVRSHE</sequence>
<keyword evidence="4 7" id="KW-0573">Peptidoglycan synthesis</keyword>
<dbReference type="NCBIfam" id="TIGR01085">
    <property type="entry name" value="murE"/>
    <property type="match status" value="1"/>
</dbReference>
<keyword evidence="7" id="KW-0547">Nucleotide-binding</keyword>
<accession>A0AAP9Y7Y4</accession>
<comment type="subcellular location">
    <subcellularLocation>
        <location evidence="7 8">Cytoplasm</location>
    </subcellularLocation>
</comment>
<dbReference type="SUPFAM" id="SSF53623">
    <property type="entry name" value="MurD-like peptide ligases, catalytic domain"/>
    <property type="match status" value="1"/>
</dbReference>